<accession>A0A242MJJ2</accession>
<dbReference type="Proteomes" id="UP000195221">
    <property type="component" value="Unassembled WGS sequence"/>
</dbReference>
<evidence type="ECO:0000313" key="1">
    <source>
        <dbReference type="EMBL" id="OTP70910.1"/>
    </source>
</evidence>
<dbReference type="EMBL" id="NBTZ01000103">
    <property type="protein sequence ID" value="OTP70910.1"/>
    <property type="molecule type" value="Genomic_DNA"/>
</dbReference>
<gene>
    <name evidence="1" type="ORF">PAMC26577_25570</name>
</gene>
<name>A0A242MJJ2_CABSO</name>
<sequence>MGRAEGASVRTGHCVTDSETGKWALFGIAWSLSPACTV</sequence>
<organism evidence="1 2">
    <name type="scientific">Caballeronia sordidicola</name>
    <name type="common">Burkholderia sordidicola</name>
    <dbReference type="NCBI Taxonomy" id="196367"/>
    <lineage>
        <taxon>Bacteria</taxon>
        <taxon>Pseudomonadati</taxon>
        <taxon>Pseudomonadota</taxon>
        <taxon>Betaproteobacteria</taxon>
        <taxon>Burkholderiales</taxon>
        <taxon>Burkholderiaceae</taxon>
        <taxon>Caballeronia</taxon>
    </lineage>
</organism>
<protein>
    <submittedName>
        <fullName evidence="1">Uncharacterized protein</fullName>
    </submittedName>
</protein>
<evidence type="ECO:0000313" key="2">
    <source>
        <dbReference type="Proteomes" id="UP000195221"/>
    </source>
</evidence>
<proteinExistence type="predicted"/>
<reference evidence="1 2" key="1">
    <citation type="submission" date="2017-03" db="EMBL/GenBank/DDBJ databases">
        <title>Genome analysis of strain PAMC 26577.</title>
        <authorList>
            <person name="Oh H.-M."/>
            <person name="Yang J.-A."/>
        </authorList>
    </citation>
    <scope>NUCLEOTIDE SEQUENCE [LARGE SCALE GENOMIC DNA]</scope>
    <source>
        <strain evidence="1 2">PAMC 26577</strain>
    </source>
</reference>
<comment type="caution">
    <text evidence="1">The sequence shown here is derived from an EMBL/GenBank/DDBJ whole genome shotgun (WGS) entry which is preliminary data.</text>
</comment>
<dbReference type="AlphaFoldDB" id="A0A242MJJ2"/>